<organism evidence="1 2">
    <name type="scientific">Bacillus cereus</name>
    <dbReference type="NCBI Taxonomy" id="1396"/>
    <lineage>
        <taxon>Bacteria</taxon>
        <taxon>Bacillati</taxon>
        <taxon>Bacillota</taxon>
        <taxon>Bacilli</taxon>
        <taxon>Bacillales</taxon>
        <taxon>Bacillaceae</taxon>
        <taxon>Bacillus</taxon>
        <taxon>Bacillus cereus group</taxon>
    </lineage>
</organism>
<dbReference type="Proteomes" id="UP000224203">
    <property type="component" value="Unassembled WGS sequence"/>
</dbReference>
<comment type="caution">
    <text evidence="1">The sequence shown here is derived from an EMBL/GenBank/DDBJ whole genome shotgun (WGS) entry which is preliminary data.</text>
</comment>
<proteinExistence type="predicted"/>
<name>A0A9X7CR50_BACCE</name>
<dbReference type="InterPro" id="IPR053746">
    <property type="entry name" value="Viral_HT_Connector_Assembly"/>
</dbReference>
<accession>A0A9X7CR50</accession>
<dbReference type="Gene3D" id="1.10.246.150">
    <property type="match status" value="1"/>
</dbReference>
<sequence length="175" mass="20044">MLMTLQEAQKIKPDITKEDLEGIETAIRNLTNNKFQNRAIRYRNFKVAYNALFFKHDIKYLRAGDTIEISDTGVNDGLYVIKYIGADNITLDTELLFEGEFSSGFITKIEYPADILRGVKKLLAYDVKMGDKVGIKSESISRMSITYYDVNASENVEGYPAALLSFLNKYKKLRW</sequence>
<dbReference type="RefSeq" id="WP_098782361.1">
    <property type="nucleotide sequence ID" value="NZ_NULI01000033.1"/>
</dbReference>
<evidence type="ECO:0000313" key="2">
    <source>
        <dbReference type="Proteomes" id="UP000224203"/>
    </source>
</evidence>
<gene>
    <name evidence="1" type="ORF">COC69_05755</name>
</gene>
<reference evidence="1 2" key="1">
    <citation type="submission" date="2017-09" db="EMBL/GenBank/DDBJ databases">
        <title>Large-scale bioinformatics analysis of Bacillus genomes uncovers conserved roles of natural products in bacterial physiology.</title>
        <authorList>
            <consortium name="Agbiome Team Llc"/>
            <person name="Bleich R.M."/>
            <person name="Grubbs K.J."/>
            <person name="Santa Maria K.C."/>
            <person name="Allen S.E."/>
            <person name="Farag S."/>
            <person name="Shank E.A."/>
            <person name="Bowers A."/>
        </authorList>
    </citation>
    <scope>NUCLEOTIDE SEQUENCE [LARGE SCALE GENOMIC DNA]</scope>
    <source>
        <strain evidence="1 2">AFS041711</strain>
    </source>
</reference>
<protein>
    <submittedName>
        <fullName evidence="1">Uncharacterized protein</fullName>
    </submittedName>
</protein>
<dbReference type="EMBL" id="NULI01000033">
    <property type="protein sequence ID" value="PGS81635.1"/>
    <property type="molecule type" value="Genomic_DNA"/>
</dbReference>
<dbReference type="AlphaFoldDB" id="A0A9X7CR50"/>
<evidence type="ECO:0000313" key="1">
    <source>
        <dbReference type="EMBL" id="PGS81635.1"/>
    </source>
</evidence>